<dbReference type="Proteomes" id="UP000239151">
    <property type="component" value="Unassembled WGS sequence"/>
</dbReference>
<proteinExistence type="predicted"/>
<organism evidence="1 2">
    <name type="scientific">Aliarcobacter cryaerophilus</name>
    <dbReference type="NCBI Taxonomy" id="28198"/>
    <lineage>
        <taxon>Bacteria</taxon>
        <taxon>Pseudomonadati</taxon>
        <taxon>Campylobacterota</taxon>
        <taxon>Epsilonproteobacteria</taxon>
        <taxon>Campylobacterales</taxon>
        <taxon>Arcobacteraceae</taxon>
        <taxon>Aliarcobacter</taxon>
    </lineage>
</organism>
<accession>A0A2S9TG08</accession>
<reference evidence="1 2" key="1">
    <citation type="submission" date="2017-09" db="EMBL/GenBank/DDBJ databases">
        <title>Reassesment of A. cryaerophilus.</title>
        <authorList>
            <person name="Perez-Cataluna A."/>
            <person name="Collado L."/>
            <person name="Salgado O."/>
            <person name="Lefinanco V."/>
            <person name="Figueras M.J."/>
        </authorList>
    </citation>
    <scope>NUCLEOTIDE SEQUENCE [LARGE SCALE GENOMIC DNA]</scope>
    <source>
        <strain evidence="1 2">LMG 9065</strain>
    </source>
</reference>
<dbReference type="InterPro" id="IPR011990">
    <property type="entry name" value="TPR-like_helical_dom_sf"/>
</dbReference>
<dbReference type="Gene3D" id="1.25.40.10">
    <property type="entry name" value="Tetratricopeptide repeat domain"/>
    <property type="match status" value="1"/>
</dbReference>
<evidence type="ECO:0008006" key="3">
    <source>
        <dbReference type="Google" id="ProtNLM"/>
    </source>
</evidence>
<protein>
    <recommendedName>
        <fullName evidence="3">Histidine kinase</fullName>
    </recommendedName>
</protein>
<dbReference type="EMBL" id="NXGI01000008">
    <property type="protein sequence ID" value="PRM97768.1"/>
    <property type="molecule type" value="Genomic_DNA"/>
</dbReference>
<sequence>MINENRVLNEANSLFTQRKFDKALFLYSLLISNFPNNEEYNIYALLCDISIEDENKAIALFDYFFLLKKDDPKEAISYIKNVINAYDGDIEKMMDLLKELNLTTVNQLEAINYEDFQLLIKQRGSFKVAFEDIMFSTKVAIEKKEDFYDFVTKLIDNGFNNMAYNYLEGFQDYFFQDKEIVKLYKRLEEKQNETKHKQ</sequence>
<name>A0A2S9TG08_9BACT</name>
<dbReference type="SUPFAM" id="SSF48452">
    <property type="entry name" value="TPR-like"/>
    <property type="match status" value="1"/>
</dbReference>
<comment type="caution">
    <text evidence="1">The sequence shown here is derived from an EMBL/GenBank/DDBJ whole genome shotgun (WGS) entry which is preliminary data.</text>
</comment>
<evidence type="ECO:0000313" key="2">
    <source>
        <dbReference type="Proteomes" id="UP000239151"/>
    </source>
</evidence>
<evidence type="ECO:0000313" key="1">
    <source>
        <dbReference type="EMBL" id="PRM97768.1"/>
    </source>
</evidence>
<gene>
    <name evidence="1" type="ORF">CJ670_04615</name>
</gene>
<dbReference type="AlphaFoldDB" id="A0A2S9TG08"/>